<protein>
    <submittedName>
        <fullName evidence="1">Uncharacterized protein</fullName>
    </submittedName>
</protein>
<keyword evidence="2" id="KW-1185">Reference proteome</keyword>
<name>A0A0C3S270_PHLG1</name>
<proteinExistence type="predicted"/>
<dbReference type="AlphaFoldDB" id="A0A0C3S270"/>
<evidence type="ECO:0000313" key="2">
    <source>
        <dbReference type="Proteomes" id="UP000053257"/>
    </source>
</evidence>
<dbReference type="EMBL" id="KN840468">
    <property type="protein sequence ID" value="KIP09291.1"/>
    <property type="molecule type" value="Genomic_DNA"/>
</dbReference>
<dbReference type="Proteomes" id="UP000053257">
    <property type="component" value="Unassembled WGS sequence"/>
</dbReference>
<reference evidence="1 2" key="1">
    <citation type="journal article" date="2014" name="PLoS Genet.">
        <title>Analysis of the Phlebiopsis gigantea genome, transcriptome and secretome provides insight into its pioneer colonization strategies of wood.</title>
        <authorList>
            <person name="Hori C."/>
            <person name="Ishida T."/>
            <person name="Igarashi K."/>
            <person name="Samejima M."/>
            <person name="Suzuki H."/>
            <person name="Master E."/>
            <person name="Ferreira P."/>
            <person name="Ruiz-Duenas F.J."/>
            <person name="Held B."/>
            <person name="Canessa P."/>
            <person name="Larrondo L.F."/>
            <person name="Schmoll M."/>
            <person name="Druzhinina I.S."/>
            <person name="Kubicek C.P."/>
            <person name="Gaskell J.A."/>
            <person name="Kersten P."/>
            <person name="St John F."/>
            <person name="Glasner J."/>
            <person name="Sabat G."/>
            <person name="Splinter BonDurant S."/>
            <person name="Syed K."/>
            <person name="Yadav J."/>
            <person name="Mgbeahuruike A.C."/>
            <person name="Kovalchuk A."/>
            <person name="Asiegbu F.O."/>
            <person name="Lackner G."/>
            <person name="Hoffmeister D."/>
            <person name="Rencoret J."/>
            <person name="Gutierrez A."/>
            <person name="Sun H."/>
            <person name="Lindquist E."/>
            <person name="Barry K."/>
            <person name="Riley R."/>
            <person name="Grigoriev I.V."/>
            <person name="Henrissat B."/>
            <person name="Kues U."/>
            <person name="Berka R.M."/>
            <person name="Martinez A.T."/>
            <person name="Covert S.F."/>
            <person name="Blanchette R.A."/>
            <person name="Cullen D."/>
        </authorList>
    </citation>
    <scope>NUCLEOTIDE SEQUENCE [LARGE SCALE GENOMIC DNA]</scope>
    <source>
        <strain evidence="1 2">11061_1 CR5-6</strain>
    </source>
</reference>
<gene>
    <name evidence="1" type="ORF">PHLGIDRAFT_339736</name>
</gene>
<organism evidence="1 2">
    <name type="scientific">Phlebiopsis gigantea (strain 11061_1 CR5-6)</name>
    <name type="common">White-rot fungus</name>
    <name type="synonym">Peniophora gigantea</name>
    <dbReference type="NCBI Taxonomy" id="745531"/>
    <lineage>
        <taxon>Eukaryota</taxon>
        <taxon>Fungi</taxon>
        <taxon>Dikarya</taxon>
        <taxon>Basidiomycota</taxon>
        <taxon>Agaricomycotina</taxon>
        <taxon>Agaricomycetes</taxon>
        <taxon>Polyporales</taxon>
        <taxon>Phanerochaetaceae</taxon>
        <taxon>Phlebiopsis</taxon>
    </lineage>
</organism>
<dbReference type="HOGENOM" id="CLU_1993448_0_0_1"/>
<sequence length="125" mass="14141">MRPVRRNDRSVAFSSVPSSFLCCWMTIFPTDKEIFHLARHRALRRGDPAAVQVMYNKLVPRLKMAGFSEVDMRAQLLREYGVRVKVGDNGTLNLRSASITEQLAVHMSITATRHGMALQRQGVVI</sequence>
<accession>A0A0C3S270</accession>
<evidence type="ECO:0000313" key="1">
    <source>
        <dbReference type="EMBL" id="KIP09291.1"/>
    </source>
</evidence>